<dbReference type="InterPro" id="IPR048389">
    <property type="entry name" value="YciQ-like_C"/>
</dbReference>
<feature type="region of interest" description="Disordered" evidence="1">
    <location>
        <begin position="741"/>
        <end position="785"/>
    </location>
</feature>
<dbReference type="Pfam" id="PF09972">
    <property type="entry name" value="DUF2207"/>
    <property type="match status" value="1"/>
</dbReference>
<evidence type="ECO:0000259" key="4">
    <source>
        <dbReference type="Pfam" id="PF20990"/>
    </source>
</evidence>
<evidence type="ECO:0000256" key="1">
    <source>
        <dbReference type="SAM" id="MobiDB-lite"/>
    </source>
</evidence>
<evidence type="ECO:0000259" key="3">
    <source>
        <dbReference type="Pfam" id="PF09972"/>
    </source>
</evidence>
<feature type="transmembrane region" description="Helical" evidence="2">
    <location>
        <begin position="315"/>
        <end position="337"/>
    </location>
</feature>
<proteinExistence type="predicted"/>
<sequence length="785" mass="86984">MKTRTPILKALIYGIVAVIVYCLIAAGIGNFIRSMSPQSIESDLVYDSLDYKVQVLKNGDMTMTQTIAVNMSDRKRPWRQLFQEYNLSSANLTNISDISVTNLTTGEQYSRKNFSFVDTEKVSIDQWNTVAARSWYLVDPVTKQDITQADTLRVSQHNEKAKTRGVELGWNIPLTRSGVQTFRITMTFKDVATALQDGVYTMWEPISRWNVIPIKHLTGTIRYPDKTTASWMLMHYTGKGKTHKVDNKTFTFSADNVQRSRYVDFVILYRSSDVQSVQQISRKNTDRSVKTVLNDEKNQAEQWALKQRTAARNRLTILIVCMLPVIVMIIWLVAGAVHTKKRAKYRGDIEYFRDLPAISPAAAARLYGVMEQGKSASAHIQQRALSATMLSLVSKHALFILPGSARGYENVSFDYATAAQIDSMIQSAMRGTSTTQVSEDQISSIRQAVSDAAAQRSADMTYILSLDSFENDFAEKHHLSQSEKKLLAVLHEVSDKKNTLVLSNDDIKEIAGTRGSVCASLIKLMYAKFDAEYDALRVESGTAVYRAIPRTLSFLLIIALTIYGLTTPYFAAYLIASALWVFFLFFTDVGGAHVILKDPYARSAGEVWGLARYLNDFSDFSDRGIADMHLWDRYLVYAAAFGMSSKVAKSMRTLAMQQSATEEDMNMLPYTSTSWMYMPWHHSFYASSASSAVTSSPSTNTAIWSDGLADFSSFDAFTESFNSSLSAIQDDFATAIKPVESYSSSDGSSGSSGWSSESFGGSSGWSSGSFGGSFGGSGGGSFGGR</sequence>
<feature type="compositionally biased region" description="Gly residues" evidence="1">
    <location>
        <begin position="769"/>
        <end position="785"/>
    </location>
</feature>
<accession>A0A2I1M7U2</accession>
<comment type="caution">
    <text evidence="5">The sequence shown here is derived from an EMBL/GenBank/DDBJ whole genome shotgun (WGS) entry which is preliminary data.</text>
</comment>
<protein>
    <recommendedName>
        <fullName evidence="7">DUF2207 domain-containing protein</fullName>
    </recommendedName>
</protein>
<dbReference type="InterPro" id="IPR018702">
    <property type="entry name" value="DUF2207"/>
</dbReference>
<evidence type="ECO:0008006" key="7">
    <source>
        <dbReference type="Google" id="ProtNLM"/>
    </source>
</evidence>
<evidence type="ECO:0000256" key="2">
    <source>
        <dbReference type="SAM" id="Phobius"/>
    </source>
</evidence>
<dbReference type="AlphaFoldDB" id="A0A2I1M7U2"/>
<name>A0A2I1M7U2_9BIFI</name>
<feature type="transmembrane region" description="Helical" evidence="2">
    <location>
        <begin position="12"/>
        <end position="32"/>
    </location>
</feature>
<keyword evidence="2" id="KW-1133">Transmembrane helix</keyword>
<evidence type="ECO:0000313" key="6">
    <source>
        <dbReference type="Proteomes" id="UP000242263"/>
    </source>
</evidence>
<gene>
    <name evidence="5" type="ORF">CYJ32_01835</name>
</gene>
<feature type="domain" description="DUF2207" evidence="3">
    <location>
        <begin position="48"/>
        <end position="268"/>
    </location>
</feature>
<dbReference type="RefSeq" id="WP_101541202.1">
    <property type="nucleotide sequence ID" value="NZ_PKGU01000001.1"/>
</dbReference>
<dbReference type="Pfam" id="PF20990">
    <property type="entry name" value="DUF2207_C"/>
    <property type="match status" value="1"/>
</dbReference>
<feature type="domain" description="Predicted membrane protein YciQ-like C-terminal" evidence="4">
    <location>
        <begin position="348"/>
        <end position="651"/>
    </location>
</feature>
<organism evidence="5 6">
    <name type="scientific">Alloscardovia omnicolens</name>
    <dbReference type="NCBI Taxonomy" id="419015"/>
    <lineage>
        <taxon>Bacteria</taxon>
        <taxon>Bacillati</taxon>
        <taxon>Actinomycetota</taxon>
        <taxon>Actinomycetes</taxon>
        <taxon>Bifidobacteriales</taxon>
        <taxon>Bifidobacteriaceae</taxon>
        <taxon>Alloscardovia</taxon>
    </lineage>
</organism>
<dbReference type="EMBL" id="PKGU01000001">
    <property type="protein sequence ID" value="PKZ16194.1"/>
    <property type="molecule type" value="Genomic_DNA"/>
</dbReference>
<keyword evidence="2" id="KW-0812">Transmembrane</keyword>
<keyword evidence="2" id="KW-0472">Membrane</keyword>
<evidence type="ECO:0000313" key="5">
    <source>
        <dbReference type="EMBL" id="PKZ16194.1"/>
    </source>
</evidence>
<feature type="compositionally biased region" description="Low complexity" evidence="1">
    <location>
        <begin position="743"/>
        <end position="768"/>
    </location>
</feature>
<reference evidence="5 6" key="1">
    <citation type="submission" date="2017-12" db="EMBL/GenBank/DDBJ databases">
        <title>Phylogenetic diversity of female urinary microbiome.</title>
        <authorList>
            <person name="Thomas-White K."/>
            <person name="Wolfe A.J."/>
        </authorList>
    </citation>
    <scope>NUCLEOTIDE SEQUENCE [LARGE SCALE GENOMIC DNA]</scope>
    <source>
        <strain evidence="5 6">UMB0064</strain>
    </source>
</reference>
<dbReference type="Proteomes" id="UP000242263">
    <property type="component" value="Unassembled WGS sequence"/>
</dbReference>
<feature type="transmembrane region" description="Helical" evidence="2">
    <location>
        <begin position="547"/>
        <end position="565"/>
    </location>
</feature>